<dbReference type="EMBL" id="HACA01027171">
    <property type="protein sequence ID" value="CDW44532.1"/>
    <property type="molecule type" value="Transcribed_RNA"/>
</dbReference>
<dbReference type="AlphaFoldDB" id="A0A0K2V315"/>
<evidence type="ECO:0000313" key="1">
    <source>
        <dbReference type="EMBL" id="CDW44532.1"/>
    </source>
</evidence>
<organism evidence="1">
    <name type="scientific">Lepeophtheirus salmonis</name>
    <name type="common">Salmon louse</name>
    <name type="synonym">Caligus salmonis</name>
    <dbReference type="NCBI Taxonomy" id="72036"/>
    <lineage>
        <taxon>Eukaryota</taxon>
        <taxon>Metazoa</taxon>
        <taxon>Ecdysozoa</taxon>
        <taxon>Arthropoda</taxon>
        <taxon>Crustacea</taxon>
        <taxon>Multicrustacea</taxon>
        <taxon>Hexanauplia</taxon>
        <taxon>Copepoda</taxon>
        <taxon>Siphonostomatoida</taxon>
        <taxon>Caligidae</taxon>
        <taxon>Lepeophtheirus</taxon>
    </lineage>
</organism>
<sequence>MDGIQYIDECVTLAIQIIFQVLFYKNVFIYLSELMVVPNGRTDQSEIYQVDALNNQSYLYSLVFNTASRAPLTTSSNTTKYLPLKYIILHLFSNYFSCNSNIITYLPHKFACKVQPSNPPPPLQISHPLIFLSISLSMFGQ</sequence>
<accession>A0A0K2V315</accession>
<name>A0A0K2V315_LEPSM</name>
<protein>
    <submittedName>
        <fullName evidence="1">Uncharacterized protein</fullName>
    </submittedName>
</protein>
<reference evidence="1" key="1">
    <citation type="submission" date="2014-05" db="EMBL/GenBank/DDBJ databases">
        <authorList>
            <person name="Chronopoulou M."/>
        </authorList>
    </citation>
    <scope>NUCLEOTIDE SEQUENCE</scope>
    <source>
        <tissue evidence="1">Whole organism</tissue>
    </source>
</reference>
<proteinExistence type="predicted"/>